<feature type="signal peptide" evidence="1">
    <location>
        <begin position="1"/>
        <end position="26"/>
    </location>
</feature>
<comment type="caution">
    <text evidence="2">The sequence shown here is derived from an EMBL/GenBank/DDBJ whole genome shotgun (WGS) entry which is preliminary data.</text>
</comment>
<dbReference type="RefSeq" id="WP_104030263.1">
    <property type="nucleotide sequence ID" value="NZ_PRKQ01000001.1"/>
</dbReference>
<reference evidence="2 3" key="1">
    <citation type="submission" date="2018-02" db="EMBL/GenBank/DDBJ databases">
        <title>Comparative analysis of genomes of three Brevibacillus laterosporus strains producers of potent antimicrobials isolated from silage.</title>
        <authorList>
            <person name="Kojic M."/>
            <person name="Miljkovic M."/>
            <person name="Studholme D."/>
            <person name="Filipic B."/>
        </authorList>
    </citation>
    <scope>NUCLEOTIDE SEQUENCE [LARGE SCALE GENOMIC DNA]</scope>
    <source>
        <strain evidence="2 3">BGSP11</strain>
    </source>
</reference>
<organism evidence="2 3">
    <name type="scientific">Brevibacillus laterosporus</name>
    <name type="common">Bacillus laterosporus</name>
    <dbReference type="NCBI Taxonomy" id="1465"/>
    <lineage>
        <taxon>Bacteria</taxon>
        <taxon>Bacillati</taxon>
        <taxon>Bacillota</taxon>
        <taxon>Bacilli</taxon>
        <taxon>Bacillales</taxon>
        <taxon>Paenibacillaceae</taxon>
        <taxon>Brevibacillus</taxon>
    </lineage>
</organism>
<evidence type="ECO:0000256" key="1">
    <source>
        <dbReference type="SAM" id="SignalP"/>
    </source>
</evidence>
<dbReference type="Proteomes" id="UP000239759">
    <property type="component" value="Unassembled WGS sequence"/>
</dbReference>
<keyword evidence="1" id="KW-0732">Signal</keyword>
<evidence type="ECO:0000313" key="2">
    <source>
        <dbReference type="EMBL" id="PPB12862.1"/>
    </source>
</evidence>
<protein>
    <recommendedName>
        <fullName evidence="4">DUF3221 domain-containing protein</fullName>
    </recommendedName>
</protein>
<sequence length="96" mass="10694">MLNIKSCFVVLGLIAAAVFNPQNVSAHNQYSMFAYEITQIDNNQYYGVGVNDESNIFFLGENVKLGEAIKIGDVIVAYFDSNNIEDGLMYVEKSNE</sequence>
<evidence type="ECO:0000313" key="3">
    <source>
        <dbReference type="Proteomes" id="UP000239759"/>
    </source>
</evidence>
<gene>
    <name evidence="2" type="ORF">C4A77_00315</name>
</gene>
<accession>A0AAP8QGM6</accession>
<feature type="chain" id="PRO_5042869684" description="DUF3221 domain-containing protein" evidence="1">
    <location>
        <begin position="27"/>
        <end position="96"/>
    </location>
</feature>
<dbReference type="AlphaFoldDB" id="A0AAP8QGM6"/>
<evidence type="ECO:0008006" key="4">
    <source>
        <dbReference type="Google" id="ProtNLM"/>
    </source>
</evidence>
<proteinExistence type="predicted"/>
<dbReference type="EMBL" id="PRKQ01000001">
    <property type="protein sequence ID" value="PPB12862.1"/>
    <property type="molecule type" value="Genomic_DNA"/>
</dbReference>
<name>A0AAP8QGM6_BRELA</name>